<dbReference type="NCBIfam" id="TIGR03090">
    <property type="entry name" value="SASP_tlp"/>
    <property type="match status" value="1"/>
</dbReference>
<sequence>MMKERMTDHKEGGNVMAHHRPNPDDRSDNIEKLQDMVQNTIENIEKAEETMQFASPEEREQIREKNKRREEAIAAMRAEIKDEAAARENGYR</sequence>
<keyword evidence="1" id="KW-0175">Coiled coil</keyword>
<dbReference type="Pfam" id="PF19824">
    <property type="entry name" value="Tlp"/>
    <property type="match status" value="1"/>
</dbReference>
<feature type="region of interest" description="Disordered" evidence="2">
    <location>
        <begin position="1"/>
        <end position="29"/>
    </location>
</feature>
<dbReference type="Proteomes" id="UP000198650">
    <property type="component" value="Unassembled WGS sequence"/>
</dbReference>
<accession>A0A1I0SWF5</accession>
<keyword evidence="4" id="KW-1185">Reference proteome</keyword>
<evidence type="ECO:0000313" key="4">
    <source>
        <dbReference type="Proteomes" id="UP000198650"/>
    </source>
</evidence>
<reference evidence="4" key="1">
    <citation type="submission" date="2016-10" db="EMBL/GenBank/DDBJ databases">
        <authorList>
            <person name="Varghese N."/>
            <person name="Submissions S."/>
        </authorList>
    </citation>
    <scope>NUCLEOTIDE SEQUENCE [LARGE SCALE GENOMIC DNA]</scope>
    <source>
        <strain evidence="4">M1</strain>
    </source>
</reference>
<dbReference type="STRING" id="186116.SAMN05192569_100687"/>
<dbReference type="AlphaFoldDB" id="A0A1I0SWF5"/>
<name>A0A1I0SWF5_9BACL</name>
<dbReference type="EMBL" id="FOJS01000006">
    <property type="protein sequence ID" value="SFA43747.1"/>
    <property type="molecule type" value="Genomic_DNA"/>
</dbReference>
<protein>
    <submittedName>
        <fullName evidence="3">Small acid-soluble spore protein (Thioredoxin-like protein)</fullName>
    </submittedName>
</protein>
<dbReference type="InterPro" id="IPR017524">
    <property type="entry name" value="SASP_thioredoxin-like"/>
</dbReference>
<feature type="coiled-coil region" evidence="1">
    <location>
        <begin position="30"/>
        <end position="79"/>
    </location>
</feature>
<evidence type="ECO:0000256" key="2">
    <source>
        <dbReference type="SAM" id="MobiDB-lite"/>
    </source>
</evidence>
<dbReference type="HAMAP" id="MF_01506">
    <property type="entry name" value="Tlp"/>
    <property type="match status" value="1"/>
</dbReference>
<gene>
    <name evidence="3" type="ORF">SAMN05192569_100687</name>
</gene>
<feature type="compositionally biased region" description="Basic and acidic residues" evidence="2">
    <location>
        <begin position="1"/>
        <end position="12"/>
    </location>
</feature>
<evidence type="ECO:0000313" key="3">
    <source>
        <dbReference type="EMBL" id="SFA43747.1"/>
    </source>
</evidence>
<evidence type="ECO:0000256" key="1">
    <source>
        <dbReference type="SAM" id="Coils"/>
    </source>
</evidence>
<proteinExistence type="inferred from homology"/>
<organism evidence="3 4">
    <name type="scientific">Parageobacillus thermantarcticus</name>
    <dbReference type="NCBI Taxonomy" id="186116"/>
    <lineage>
        <taxon>Bacteria</taxon>
        <taxon>Bacillati</taxon>
        <taxon>Bacillota</taxon>
        <taxon>Bacilli</taxon>
        <taxon>Bacillales</taxon>
        <taxon>Anoxybacillaceae</taxon>
        <taxon>Parageobacillus</taxon>
    </lineage>
</organism>